<protein>
    <recommendedName>
        <fullName evidence="7">Outer membrane protein assembly factor BamA</fullName>
    </recommendedName>
</protein>
<evidence type="ECO:0000256" key="3">
    <source>
        <dbReference type="ARBA" id="ARBA00022692"/>
    </source>
</evidence>
<dbReference type="GO" id="GO:0009279">
    <property type="term" value="C:cell outer membrane"/>
    <property type="evidence" value="ECO:0007669"/>
    <property type="project" value="UniProtKB-UniRule"/>
</dbReference>
<name>A0A0S8FYC3_UNCW3</name>
<evidence type="ECO:0000256" key="2">
    <source>
        <dbReference type="ARBA" id="ARBA00022452"/>
    </source>
</evidence>
<dbReference type="STRING" id="1703779.AMJ83_01330"/>
<evidence type="ECO:0000259" key="8">
    <source>
        <dbReference type="PROSITE" id="PS51779"/>
    </source>
</evidence>
<keyword evidence="6" id="KW-0998">Cell outer membrane</keyword>
<dbReference type="InterPro" id="IPR023707">
    <property type="entry name" value="OM_assembly_BamA"/>
</dbReference>
<keyword evidence="5" id="KW-0472">Membrane</keyword>
<evidence type="ECO:0000313" key="9">
    <source>
        <dbReference type="EMBL" id="KPK64843.1"/>
    </source>
</evidence>
<sequence>MMLLFFLLSYTIVDVEVDAKWTDPQLVIQSSGIESGKTFNNSLIIDAIENLAKLKLFNFIAIDTSIVGDGMFVKIIVEEAPFLKGLPQFIGNEKIKDRDINKEIGFRAGQVLSDKAIFDARTKISGLYTKKHFYQTEVYDSVVVDSLNKAKIFFIINEGIQPRIGKIIINGNNSLSDSKIKRKMATKQKGFLRSGKLTEEDLEEDIDKITAFYKENGFLDVVVQAPDIEVSGDRFIITIDVEENQRYYVGDITLEGNTVLGDAEITGVMTLQSGDVYNLAKAEESIQNMYGIYADEGYIYNSIVPLENVRDSMIDIQYNITESDPANVARVLITGNTNTREKVIRREIVTIPGQRYRRRDVIRSQREIFNLGFFDDIQILPGAPDDSGNIDIIYNVQEKEGIGTVGAGISYSAQDRFTGYVEFSHPNLFGRGQRLYTKFELGGRLTNFQIGFTEPWFLDTRTSAGADIYYVNRNWDYYNKRDLGLSTRFSFPFYLDYTRLAYSFRVERTQVLDISRTYTPPATGYSLYDDTIPKWTLANAFTLTRDARDYIFNASSGSYMSLNAEFANKILFANVDYSRYTAEARAYFPLFWKVVLMARAKAGMVTSRDGDDQVPLYKRFYAGGVGPDGVRGYSDRSLSPRDESGRAIGGNAILINNLELKVKFSQSLAFLVFYDMGNTFPSYREMNLHSLSRGLGAGIRVEVPLMGVLGLDLGYGFDRENPGFTPHFQINPFGMF</sequence>
<dbReference type="PANTHER" id="PTHR12815">
    <property type="entry name" value="SORTING AND ASSEMBLY MACHINERY SAMM50 PROTEIN FAMILY MEMBER"/>
    <property type="match status" value="1"/>
</dbReference>
<evidence type="ECO:0000256" key="5">
    <source>
        <dbReference type="ARBA" id="ARBA00023136"/>
    </source>
</evidence>
<evidence type="ECO:0000313" key="10">
    <source>
        <dbReference type="Proteomes" id="UP000051373"/>
    </source>
</evidence>
<keyword evidence="2" id="KW-1134">Transmembrane beta strand</keyword>
<dbReference type="NCBIfam" id="TIGR03303">
    <property type="entry name" value="OM_YaeT"/>
    <property type="match status" value="1"/>
</dbReference>
<dbReference type="PANTHER" id="PTHR12815:SF18">
    <property type="entry name" value="SORTING AND ASSEMBLY MACHINERY COMPONENT 50 HOMOLOG"/>
    <property type="match status" value="1"/>
</dbReference>
<dbReference type="InterPro" id="IPR039910">
    <property type="entry name" value="D15-like"/>
</dbReference>
<dbReference type="PIRSF" id="PIRSF006076">
    <property type="entry name" value="OM_assembly_OMP85"/>
    <property type="match status" value="1"/>
</dbReference>
<dbReference type="InterPro" id="IPR034746">
    <property type="entry name" value="POTRA"/>
</dbReference>
<keyword evidence="3" id="KW-0812">Transmembrane</keyword>
<reference evidence="9 10" key="1">
    <citation type="journal article" date="2015" name="Microbiome">
        <title>Genomic resolution of linkages in carbon, nitrogen, and sulfur cycling among widespread estuary sediment bacteria.</title>
        <authorList>
            <person name="Baker B.J."/>
            <person name="Lazar C.S."/>
            <person name="Teske A.P."/>
            <person name="Dick G.J."/>
        </authorList>
    </citation>
    <scope>NUCLEOTIDE SEQUENCE [LARGE SCALE GENOMIC DNA]</scope>
    <source>
        <strain evidence="9">SM23_42</strain>
    </source>
</reference>
<evidence type="ECO:0000256" key="4">
    <source>
        <dbReference type="ARBA" id="ARBA00022737"/>
    </source>
</evidence>
<accession>A0A0S8FYC3</accession>
<dbReference type="PROSITE" id="PS51779">
    <property type="entry name" value="POTRA"/>
    <property type="match status" value="3"/>
</dbReference>
<dbReference type="Pfam" id="PF01103">
    <property type="entry name" value="Omp85"/>
    <property type="match status" value="1"/>
</dbReference>
<dbReference type="Gene3D" id="2.40.160.50">
    <property type="entry name" value="membrane protein fhac: a member of the omp85/tpsb transporter family"/>
    <property type="match status" value="1"/>
</dbReference>
<proteinExistence type="predicted"/>
<comment type="subcellular location">
    <subcellularLocation>
        <location evidence="1">Membrane</location>
    </subcellularLocation>
</comment>
<dbReference type="InterPro" id="IPR010827">
    <property type="entry name" value="BamA/TamA_POTRA"/>
</dbReference>
<feature type="domain" description="POTRA" evidence="8">
    <location>
        <begin position="326"/>
        <end position="399"/>
    </location>
</feature>
<dbReference type="Gene3D" id="3.10.20.310">
    <property type="entry name" value="membrane protein fhac"/>
    <property type="match status" value="4"/>
</dbReference>
<evidence type="ECO:0000256" key="7">
    <source>
        <dbReference type="NCBIfam" id="TIGR03303"/>
    </source>
</evidence>
<organism evidence="9 10">
    <name type="scientific">candidate division WOR_3 bacterium SM23_42</name>
    <dbReference type="NCBI Taxonomy" id="1703779"/>
    <lineage>
        <taxon>Bacteria</taxon>
        <taxon>Bacteria division WOR-3</taxon>
    </lineage>
</organism>
<dbReference type="Pfam" id="PF07244">
    <property type="entry name" value="POTRA"/>
    <property type="match status" value="4"/>
</dbReference>
<dbReference type="Proteomes" id="UP000051373">
    <property type="component" value="Unassembled WGS sequence"/>
</dbReference>
<dbReference type="GO" id="GO:0071709">
    <property type="term" value="P:membrane assembly"/>
    <property type="evidence" value="ECO:0007669"/>
    <property type="project" value="InterPro"/>
</dbReference>
<gene>
    <name evidence="9" type="ORF">AMJ83_01330</name>
</gene>
<feature type="domain" description="POTRA" evidence="8">
    <location>
        <begin position="247"/>
        <end position="323"/>
    </location>
</feature>
<evidence type="ECO:0000256" key="1">
    <source>
        <dbReference type="ARBA" id="ARBA00004370"/>
    </source>
</evidence>
<evidence type="ECO:0000256" key="6">
    <source>
        <dbReference type="ARBA" id="ARBA00023237"/>
    </source>
</evidence>
<dbReference type="AlphaFoldDB" id="A0A0S8FYC3"/>
<keyword evidence="4" id="KW-0677">Repeat</keyword>
<dbReference type="EMBL" id="LJUJ01000001">
    <property type="protein sequence ID" value="KPK64843.1"/>
    <property type="molecule type" value="Genomic_DNA"/>
</dbReference>
<feature type="domain" description="POTRA" evidence="8">
    <location>
        <begin position="162"/>
        <end position="244"/>
    </location>
</feature>
<dbReference type="InterPro" id="IPR000184">
    <property type="entry name" value="Bac_surfAg_D15"/>
</dbReference>
<comment type="caution">
    <text evidence="9">The sequence shown here is derived from an EMBL/GenBank/DDBJ whole genome shotgun (WGS) entry which is preliminary data.</text>
</comment>